<dbReference type="PANTHER" id="PTHR31936">
    <property type="entry name" value="PROTEIN CBG18744"/>
    <property type="match status" value="1"/>
</dbReference>
<dbReference type="InterPro" id="IPR036383">
    <property type="entry name" value="TSP1_rpt_sf"/>
</dbReference>
<reference evidence="1" key="1">
    <citation type="submission" date="2023-06" db="EMBL/GenBank/DDBJ databases">
        <title>Genomic analysis of the entomopathogenic nematode Steinernema hermaphroditum.</title>
        <authorList>
            <person name="Schwarz E.M."/>
            <person name="Heppert J.K."/>
            <person name="Baniya A."/>
            <person name="Schwartz H.T."/>
            <person name="Tan C.-H."/>
            <person name="Antoshechkin I."/>
            <person name="Sternberg P.W."/>
            <person name="Goodrich-Blair H."/>
            <person name="Dillman A.R."/>
        </authorList>
    </citation>
    <scope>NUCLEOTIDE SEQUENCE</scope>
    <source>
        <strain evidence="1">PS9179</strain>
        <tissue evidence="1">Whole animal</tissue>
    </source>
</reference>
<dbReference type="SMART" id="SM00209">
    <property type="entry name" value="TSP1"/>
    <property type="match status" value="8"/>
</dbReference>
<dbReference type="PANTHER" id="PTHR31936:SF5">
    <property type="entry name" value="VENOM PROTEIN"/>
    <property type="match status" value="1"/>
</dbReference>
<gene>
    <name evidence="1" type="ORF">QR680_017663</name>
</gene>
<dbReference type="InterPro" id="IPR000884">
    <property type="entry name" value="TSP1_rpt"/>
</dbReference>
<dbReference type="Proteomes" id="UP001175271">
    <property type="component" value="Unassembled WGS sequence"/>
</dbReference>
<proteinExistence type="predicted"/>
<keyword evidence="2" id="KW-1185">Reference proteome</keyword>
<organism evidence="1 2">
    <name type="scientific">Steinernema hermaphroditum</name>
    <dbReference type="NCBI Taxonomy" id="289476"/>
    <lineage>
        <taxon>Eukaryota</taxon>
        <taxon>Metazoa</taxon>
        <taxon>Ecdysozoa</taxon>
        <taxon>Nematoda</taxon>
        <taxon>Chromadorea</taxon>
        <taxon>Rhabditida</taxon>
        <taxon>Tylenchina</taxon>
        <taxon>Panagrolaimomorpha</taxon>
        <taxon>Strongyloidoidea</taxon>
        <taxon>Steinernematidae</taxon>
        <taxon>Steinernema</taxon>
    </lineage>
</organism>
<accession>A0AA39HHF2</accession>
<evidence type="ECO:0000313" key="1">
    <source>
        <dbReference type="EMBL" id="KAK0404848.1"/>
    </source>
</evidence>
<protein>
    <submittedName>
        <fullName evidence="1">Uncharacterized protein</fullName>
    </submittedName>
</protein>
<dbReference type="Pfam" id="PF00090">
    <property type="entry name" value="TSP_1"/>
    <property type="match status" value="4"/>
</dbReference>
<dbReference type="SUPFAM" id="SSF82895">
    <property type="entry name" value="TSP-1 type 1 repeat"/>
    <property type="match status" value="5"/>
</dbReference>
<name>A0AA39HHF2_9BILA</name>
<comment type="caution">
    <text evidence="1">The sequence shown here is derived from an EMBL/GenBank/DDBJ whole genome shotgun (WGS) entry which is preliminary data.</text>
</comment>
<dbReference type="PROSITE" id="PS50092">
    <property type="entry name" value="TSP1"/>
    <property type="match status" value="7"/>
</dbReference>
<evidence type="ECO:0000313" key="2">
    <source>
        <dbReference type="Proteomes" id="UP001175271"/>
    </source>
</evidence>
<dbReference type="AlphaFoldDB" id="A0AA39HHF2"/>
<dbReference type="Gene3D" id="2.20.100.10">
    <property type="entry name" value="Thrombospondin type-1 (TSP1) repeat"/>
    <property type="match status" value="4"/>
</dbReference>
<sequence length="744" mass="79907">MDVLAGGRKRRWSHGVVRCGPVPNATEPPSKPQLCCPKAGIWSAWSEWSHCVGECDKCGSSTRTRRCLSSGMNCPCQGVESEKRTCRVVGIWGAWSEPSPCSDICGTCAQSTRKRVCSKANNCQCTGPQSLTEYCGIGTCRHPRQACCEPFNVTSIGGIIGCGPLPPMRTFPPVEDCEATPKPECCKVGGVWSQWSTSESCPDTCGSCAQVIRKRMCLSQVENNCPCSGPSTKLEYCGLDVCKYPRRSCCEPFKPAVMNGRIRCGPQPEPFEPKPSDLCMPPCCPKFGIWSEWSPASTCPDTCGSCAQTVRQRYCLSDGNGCPCVGEEIKHENCALQVCPYPRPSCCAPFRATVIDGRIVCGPQPKHIEVAPTLECPQTQDCCPQYGEWSEWTVTKPCMDVCGSCSMETKSRKCLSESDGCPCSGPSTISEYCNIGVCKYPRRSCCAPFKTNVHGGRIVCGPQPSSPPELAYVNKCAKTCCPANGIWSEWTDPPNCAEACGSCAKGIRTRKCLSENFGCPCTGANQYEGYCKTQVCAYPKRSCCEGFKATVVNGMIACGPQSAYPEPPPEKTTCCPPGGKGLWNDWQEWSPCSATACGGCQKRTRRRTCASAPFGCPCVGSATETGYCDQQVCSSGNGCCAPFSKTVNVNNDPICLQGGTMPPCNPEGLWSEWSSTACSDTCGLCGVMQRTRTCVSEADGCPCKGPSAEGTESCASELCLHPRRPCCENAKMGVENRRIVCVKA</sequence>
<dbReference type="EMBL" id="JAUCMV010000004">
    <property type="protein sequence ID" value="KAK0404848.1"/>
    <property type="molecule type" value="Genomic_DNA"/>
</dbReference>